<feature type="domain" description="DDE-1" evidence="1">
    <location>
        <begin position="2"/>
        <end position="88"/>
    </location>
</feature>
<dbReference type="Proteomes" id="UP000499080">
    <property type="component" value="Unassembled WGS sequence"/>
</dbReference>
<dbReference type="GO" id="GO:0005634">
    <property type="term" value="C:nucleus"/>
    <property type="evidence" value="ECO:0007669"/>
    <property type="project" value="TreeGrafter"/>
</dbReference>
<dbReference type="InterPro" id="IPR050863">
    <property type="entry name" value="CenT-Element_Derived"/>
</dbReference>
<sequence length="218" mass="25008">MRITVLLAVNADGIDMLKPYVMGRAVKPRCFKNIKTLPTKYAANKKSWVTSSLFTDFLTSLDWSMKIQKRKILLFIDQCPARPPICNLKNVRVLPCKLYKCASACKVFCFCKSLDALYFVRQSWDQVSKNTIEKYFQKAGFPCTQVESDEKVIFPFDPSEEVMWKEVAPGIDFNDYVTCDNGLSIYATKVNDIVDLSVGWLFRVFLTQEPVLAILRHC</sequence>
<dbReference type="PANTHER" id="PTHR19303">
    <property type="entry name" value="TRANSPOSON"/>
    <property type="match status" value="1"/>
</dbReference>
<dbReference type="InterPro" id="IPR004875">
    <property type="entry name" value="DDE_SF_endonuclease_dom"/>
</dbReference>
<comment type="caution">
    <text evidence="2">The sequence shown here is derived from an EMBL/GenBank/DDBJ whole genome shotgun (WGS) entry which is preliminary data.</text>
</comment>
<organism evidence="2 3">
    <name type="scientific">Araneus ventricosus</name>
    <name type="common">Orbweaver spider</name>
    <name type="synonym">Epeira ventricosa</name>
    <dbReference type="NCBI Taxonomy" id="182803"/>
    <lineage>
        <taxon>Eukaryota</taxon>
        <taxon>Metazoa</taxon>
        <taxon>Ecdysozoa</taxon>
        <taxon>Arthropoda</taxon>
        <taxon>Chelicerata</taxon>
        <taxon>Arachnida</taxon>
        <taxon>Araneae</taxon>
        <taxon>Araneomorphae</taxon>
        <taxon>Entelegynae</taxon>
        <taxon>Araneoidea</taxon>
        <taxon>Araneidae</taxon>
        <taxon>Araneus</taxon>
    </lineage>
</organism>
<dbReference type="GO" id="GO:0003677">
    <property type="term" value="F:DNA binding"/>
    <property type="evidence" value="ECO:0007669"/>
    <property type="project" value="TreeGrafter"/>
</dbReference>
<dbReference type="OrthoDB" id="2429137at2759"/>
<proteinExistence type="predicted"/>
<evidence type="ECO:0000259" key="1">
    <source>
        <dbReference type="Pfam" id="PF03184"/>
    </source>
</evidence>
<dbReference type="Pfam" id="PF03184">
    <property type="entry name" value="DDE_1"/>
    <property type="match status" value="1"/>
</dbReference>
<gene>
    <name evidence="2" type="primary">Tigd4_271</name>
    <name evidence="2" type="ORF">AVEN_48725_1</name>
</gene>
<evidence type="ECO:0000313" key="3">
    <source>
        <dbReference type="Proteomes" id="UP000499080"/>
    </source>
</evidence>
<dbReference type="AlphaFoldDB" id="A0A4Y2S4D0"/>
<evidence type="ECO:0000313" key="2">
    <source>
        <dbReference type="EMBL" id="GBN82070.1"/>
    </source>
</evidence>
<reference evidence="2 3" key="1">
    <citation type="journal article" date="2019" name="Sci. Rep.">
        <title>Orb-weaving spider Araneus ventricosus genome elucidates the spidroin gene catalogue.</title>
        <authorList>
            <person name="Kono N."/>
            <person name="Nakamura H."/>
            <person name="Ohtoshi R."/>
            <person name="Moran D.A.P."/>
            <person name="Shinohara A."/>
            <person name="Yoshida Y."/>
            <person name="Fujiwara M."/>
            <person name="Mori M."/>
            <person name="Tomita M."/>
            <person name="Arakawa K."/>
        </authorList>
    </citation>
    <scope>NUCLEOTIDE SEQUENCE [LARGE SCALE GENOMIC DNA]</scope>
</reference>
<keyword evidence="3" id="KW-1185">Reference proteome</keyword>
<accession>A0A4Y2S4D0</accession>
<name>A0A4Y2S4D0_ARAVE</name>
<protein>
    <submittedName>
        <fullName evidence="2">Tigger transposable element-derived protein 4</fullName>
    </submittedName>
</protein>
<dbReference type="EMBL" id="BGPR01019478">
    <property type="protein sequence ID" value="GBN82070.1"/>
    <property type="molecule type" value="Genomic_DNA"/>
</dbReference>
<dbReference type="PANTHER" id="PTHR19303:SF73">
    <property type="entry name" value="PROTEIN PDC2"/>
    <property type="match status" value="1"/>
</dbReference>